<dbReference type="OrthoDB" id="5499652at2"/>
<keyword evidence="8" id="KW-1133">Transmembrane helix</keyword>
<dbReference type="Gene3D" id="6.10.340.10">
    <property type="match status" value="1"/>
</dbReference>
<dbReference type="Pfam" id="PF00672">
    <property type="entry name" value="HAMP"/>
    <property type="match status" value="1"/>
</dbReference>
<feature type="domain" description="PAC" evidence="11">
    <location>
        <begin position="347"/>
        <end position="399"/>
    </location>
</feature>
<dbReference type="CDD" id="cd00130">
    <property type="entry name" value="PAS"/>
    <property type="match status" value="1"/>
</dbReference>
<evidence type="ECO:0000256" key="7">
    <source>
        <dbReference type="SAM" id="Coils"/>
    </source>
</evidence>
<dbReference type="Gene3D" id="1.10.287.130">
    <property type="match status" value="1"/>
</dbReference>
<dbReference type="PROSITE" id="PS50109">
    <property type="entry name" value="HIS_KIN"/>
    <property type="match status" value="1"/>
</dbReference>
<dbReference type="PROSITE" id="PS50885">
    <property type="entry name" value="HAMP"/>
    <property type="match status" value="1"/>
</dbReference>
<dbReference type="PANTHER" id="PTHR43304">
    <property type="entry name" value="PHYTOCHROME-LIKE PROTEIN CPH1"/>
    <property type="match status" value="1"/>
</dbReference>
<dbReference type="SMART" id="SM00086">
    <property type="entry name" value="PAC"/>
    <property type="match status" value="1"/>
</dbReference>
<dbReference type="NCBIfam" id="TIGR00229">
    <property type="entry name" value="sensory_box"/>
    <property type="match status" value="1"/>
</dbReference>
<dbReference type="EMBL" id="FNAQ01000004">
    <property type="protein sequence ID" value="SDE13249.1"/>
    <property type="molecule type" value="Genomic_DNA"/>
</dbReference>
<feature type="domain" description="PAS" evidence="10">
    <location>
        <begin position="273"/>
        <end position="343"/>
    </location>
</feature>
<evidence type="ECO:0000256" key="1">
    <source>
        <dbReference type="ARBA" id="ARBA00000085"/>
    </source>
</evidence>
<evidence type="ECO:0000259" key="10">
    <source>
        <dbReference type="PROSITE" id="PS50112"/>
    </source>
</evidence>
<dbReference type="CDD" id="cd00082">
    <property type="entry name" value="HisKA"/>
    <property type="match status" value="1"/>
</dbReference>
<dbReference type="AlphaFoldDB" id="A0A1G7AEM2"/>
<evidence type="ECO:0000256" key="2">
    <source>
        <dbReference type="ARBA" id="ARBA00004370"/>
    </source>
</evidence>
<dbReference type="InterPro" id="IPR003660">
    <property type="entry name" value="HAMP_dom"/>
</dbReference>
<dbReference type="PRINTS" id="PR00344">
    <property type="entry name" value="BCTRLSENSOR"/>
</dbReference>
<proteinExistence type="predicted"/>
<feature type="transmembrane region" description="Helical" evidence="8">
    <location>
        <begin position="12"/>
        <end position="30"/>
    </location>
</feature>
<dbReference type="CDD" id="cd06225">
    <property type="entry name" value="HAMP"/>
    <property type="match status" value="1"/>
</dbReference>
<dbReference type="RefSeq" id="WP_092077014.1">
    <property type="nucleotide sequence ID" value="NZ_FNAQ01000004.1"/>
</dbReference>
<keyword evidence="14" id="KW-1185">Reference proteome</keyword>
<dbReference type="SMART" id="SM00387">
    <property type="entry name" value="HATPase_c"/>
    <property type="match status" value="1"/>
</dbReference>
<dbReference type="Gene3D" id="3.30.565.10">
    <property type="entry name" value="Histidine kinase-like ATPase, C-terminal domain"/>
    <property type="match status" value="1"/>
</dbReference>
<dbReference type="InterPro" id="IPR036097">
    <property type="entry name" value="HisK_dim/P_sf"/>
</dbReference>
<dbReference type="Proteomes" id="UP000243205">
    <property type="component" value="Unassembled WGS sequence"/>
</dbReference>
<dbReference type="InterPro" id="IPR004358">
    <property type="entry name" value="Sig_transdc_His_kin-like_C"/>
</dbReference>
<keyword evidence="8" id="KW-0812">Transmembrane</keyword>
<dbReference type="InterPro" id="IPR001610">
    <property type="entry name" value="PAC"/>
</dbReference>
<comment type="subcellular location">
    <subcellularLocation>
        <location evidence="2">Membrane</location>
    </subcellularLocation>
</comment>
<gene>
    <name evidence="13" type="ORF">SAMN05661003_10411</name>
</gene>
<dbReference type="InterPro" id="IPR000700">
    <property type="entry name" value="PAS-assoc_C"/>
</dbReference>
<dbReference type="SMART" id="SM00388">
    <property type="entry name" value="HisKA"/>
    <property type="match status" value="1"/>
</dbReference>
<name>A0A1G7AEM2_9BACT</name>
<feature type="domain" description="HAMP" evidence="12">
    <location>
        <begin position="191"/>
        <end position="243"/>
    </location>
</feature>
<evidence type="ECO:0000313" key="14">
    <source>
        <dbReference type="Proteomes" id="UP000243205"/>
    </source>
</evidence>
<keyword evidence="8" id="KW-0472">Membrane</keyword>
<dbReference type="SUPFAM" id="SSF55874">
    <property type="entry name" value="ATPase domain of HSP90 chaperone/DNA topoisomerase II/histidine kinase"/>
    <property type="match status" value="1"/>
</dbReference>
<dbReference type="FunFam" id="3.30.565.10:FF:000006">
    <property type="entry name" value="Sensor histidine kinase WalK"/>
    <property type="match status" value="1"/>
</dbReference>
<dbReference type="InterPro" id="IPR005467">
    <property type="entry name" value="His_kinase_dom"/>
</dbReference>
<dbReference type="STRING" id="57664.SAMN05661003_10411"/>
<evidence type="ECO:0000256" key="5">
    <source>
        <dbReference type="ARBA" id="ARBA00022679"/>
    </source>
</evidence>
<feature type="domain" description="Histidine kinase" evidence="9">
    <location>
        <begin position="417"/>
        <end position="631"/>
    </location>
</feature>
<dbReference type="SUPFAM" id="SSF47384">
    <property type="entry name" value="Homodimeric domain of signal transducing histidine kinase"/>
    <property type="match status" value="1"/>
</dbReference>
<dbReference type="PROSITE" id="PS50112">
    <property type="entry name" value="PAS"/>
    <property type="match status" value="1"/>
</dbReference>
<dbReference type="InterPro" id="IPR003594">
    <property type="entry name" value="HATPase_dom"/>
</dbReference>
<keyword evidence="4" id="KW-0597">Phosphoprotein</keyword>
<dbReference type="GO" id="GO:0016020">
    <property type="term" value="C:membrane"/>
    <property type="evidence" value="ECO:0007669"/>
    <property type="project" value="UniProtKB-SubCell"/>
</dbReference>
<dbReference type="EC" id="2.7.13.3" evidence="3"/>
<evidence type="ECO:0000256" key="3">
    <source>
        <dbReference type="ARBA" id="ARBA00012438"/>
    </source>
</evidence>
<dbReference type="SUPFAM" id="SSF55785">
    <property type="entry name" value="PYP-like sensor domain (PAS domain)"/>
    <property type="match status" value="1"/>
</dbReference>
<dbReference type="Pfam" id="PF02518">
    <property type="entry name" value="HATPase_c"/>
    <property type="match status" value="1"/>
</dbReference>
<dbReference type="Gene3D" id="3.30.450.20">
    <property type="entry name" value="PAS domain"/>
    <property type="match status" value="1"/>
</dbReference>
<keyword evidence="5" id="KW-0808">Transferase</keyword>
<dbReference type="PANTHER" id="PTHR43304:SF1">
    <property type="entry name" value="PAC DOMAIN-CONTAINING PROTEIN"/>
    <property type="match status" value="1"/>
</dbReference>
<organism evidence="13 14">
    <name type="scientific">Desulfuromonas thiophila</name>
    <dbReference type="NCBI Taxonomy" id="57664"/>
    <lineage>
        <taxon>Bacteria</taxon>
        <taxon>Pseudomonadati</taxon>
        <taxon>Thermodesulfobacteriota</taxon>
        <taxon>Desulfuromonadia</taxon>
        <taxon>Desulfuromonadales</taxon>
        <taxon>Desulfuromonadaceae</taxon>
        <taxon>Desulfuromonas</taxon>
    </lineage>
</organism>
<sequence>MNIRRSLRLNLTLSIIIPLAAGIVLLVLNTDLTREISQHRQAHIIRNDVHHLIILNTEMAVAPGPRVIDQWQHQSQRLGKELGEQVYDDASEQQALSRLTELHNLAERSFTELFIEQHLAHLPAEQATPLRQIRQVQLTGQLQLMHEQLEILSQSTLERTLQLSHRYGMLLLGSLLLLSLVMTLLSVQSSRKLLPVLKNIESGLKSLRRGNRSFRLGYRGRNELGELAQQFDALLDELHTNEQQLKTLNESLEDQVTDRTEELQAALENIRLSEERYRHFFELGLIGMATISPDGRILDANRYLCTLLGYDREEILQKTWMEATAPEDLERSIAVNQQVLAGERDEYCLEKTYLRKDGTRVVARISVTCQRQEDGSVDHFVALVQDISSHRQAQQQVSQAMAELQRSNEELEQFAYITSHDLQEPLRMITSYVQLLQRRYQGRLDEDADEFIGFVVEGTTRMKTMIQDLLLYSRAGREDFERHVTDLNQVLAEVLANLQLEIETSGATVDCDPLPKIRVVPVQAGQLLSNLLGNALKFRQPDRPPHIELRVTREQGFWQFMVQDNGIGIEPDQLPRLFVLFRRLHTRDAYPGTGIGLALCKKIVEKHGGKIWATSEPGTGSCFFFTWPLLAENGPQDVSIPN</sequence>
<dbReference type="InterPro" id="IPR035965">
    <property type="entry name" value="PAS-like_dom_sf"/>
</dbReference>
<dbReference type="PROSITE" id="PS50113">
    <property type="entry name" value="PAC"/>
    <property type="match status" value="1"/>
</dbReference>
<evidence type="ECO:0000256" key="4">
    <source>
        <dbReference type="ARBA" id="ARBA00022553"/>
    </source>
</evidence>
<dbReference type="SMART" id="SM00091">
    <property type="entry name" value="PAS"/>
    <property type="match status" value="1"/>
</dbReference>
<evidence type="ECO:0000313" key="13">
    <source>
        <dbReference type="EMBL" id="SDE13249.1"/>
    </source>
</evidence>
<keyword evidence="6" id="KW-0418">Kinase</keyword>
<dbReference type="Pfam" id="PF13426">
    <property type="entry name" value="PAS_9"/>
    <property type="match status" value="1"/>
</dbReference>
<protein>
    <recommendedName>
        <fullName evidence="3">histidine kinase</fullName>
        <ecNumber evidence="3">2.7.13.3</ecNumber>
    </recommendedName>
</protein>
<dbReference type="Pfam" id="PF00512">
    <property type="entry name" value="HisKA"/>
    <property type="match status" value="1"/>
</dbReference>
<evidence type="ECO:0000259" key="12">
    <source>
        <dbReference type="PROSITE" id="PS50885"/>
    </source>
</evidence>
<accession>A0A1G7AEM2</accession>
<reference evidence="14" key="1">
    <citation type="submission" date="2016-10" db="EMBL/GenBank/DDBJ databases">
        <authorList>
            <person name="Varghese N."/>
            <person name="Submissions S."/>
        </authorList>
    </citation>
    <scope>NUCLEOTIDE SEQUENCE [LARGE SCALE GENOMIC DNA]</scope>
    <source>
        <strain evidence="14">DSM 8987</strain>
    </source>
</reference>
<feature type="coiled-coil region" evidence="7">
    <location>
        <begin position="231"/>
        <end position="269"/>
    </location>
</feature>
<evidence type="ECO:0000259" key="9">
    <source>
        <dbReference type="PROSITE" id="PS50109"/>
    </source>
</evidence>
<evidence type="ECO:0000259" key="11">
    <source>
        <dbReference type="PROSITE" id="PS50113"/>
    </source>
</evidence>
<keyword evidence="7" id="KW-0175">Coiled coil</keyword>
<evidence type="ECO:0000256" key="8">
    <source>
        <dbReference type="SAM" id="Phobius"/>
    </source>
</evidence>
<dbReference type="InterPro" id="IPR003661">
    <property type="entry name" value="HisK_dim/P_dom"/>
</dbReference>
<dbReference type="InterPro" id="IPR036890">
    <property type="entry name" value="HATPase_C_sf"/>
</dbReference>
<evidence type="ECO:0000256" key="6">
    <source>
        <dbReference type="ARBA" id="ARBA00022777"/>
    </source>
</evidence>
<dbReference type="InterPro" id="IPR000014">
    <property type="entry name" value="PAS"/>
</dbReference>
<dbReference type="GO" id="GO:0000155">
    <property type="term" value="F:phosphorelay sensor kinase activity"/>
    <property type="evidence" value="ECO:0007669"/>
    <property type="project" value="InterPro"/>
</dbReference>
<dbReference type="InterPro" id="IPR052162">
    <property type="entry name" value="Sensor_kinase/Photoreceptor"/>
</dbReference>
<comment type="catalytic activity">
    <reaction evidence="1">
        <text>ATP + protein L-histidine = ADP + protein N-phospho-L-histidine.</text>
        <dbReference type="EC" id="2.7.13.3"/>
    </reaction>
</comment>